<evidence type="ECO:0000313" key="2">
    <source>
        <dbReference type="EMBL" id="TMQ76863.1"/>
    </source>
</evidence>
<dbReference type="EMBL" id="SWAD01000038">
    <property type="protein sequence ID" value="TMQ76863.1"/>
    <property type="molecule type" value="Genomic_DNA"/>
</dbReference>
<gene>
    <name evidence="2" type="ORF">ACCUM_3825</name>
</gene>
<dbReference type="RefSeq" id="WP_171047312.1">
    <property type="nucleotide sequence ID" value="NZ_SWAD01000038.1"/>
</dbReference>
<dbReference type="SUPFAM" id="SSF53335">
    <property type="entry name" value="S-adenosyl-L-methionine-dependent methyltransferases"/>
    <property type="match status" value="1"/>
</dbReference>
<proteinExistence type="predicted"/>
<evidence type="ECO:0000313" key="3">
    <source>
        <dbReference type="Proteomes" id="UP000306324"/>
    </source>
</evidence>
<reference evidence="2 3" key="1">
    <citation type="submission" date="2019-04" db="EMBL/GenBank/DDBJ databases">
        <title>A novel phosphate-accumulating bacterium identified in bioreactor for phosphate removal from wastewater.</title>
        <authorList>
            <person name="Kotlyarov R.Y."/>
            <person name="Beletsky A.V."/>
            <person name="Kallistova A.Y."/>
            <person name="Dorofeev A.G."/>
            <person name="Nikolaev Y.Y."/>
            <person name="Pimenov N.V."/>
            <person name="Ravin N.V."/>
            <person name="Mardanov A.V."/>
        </authorList>
    </citation>
    <scope>NUCLEOTIDE SEQUENCE [LARGE SCALE GENOMIC DNA]</scope>
    <source>
        <strain evidence="2 3">Bin19</strain>
    </source>
</reference>
<keyword evidence="2" id="KW-0808">Transferase</keyword>
<dbReference type="InterPro" id="IPR013216">
    <property type="entry name" value="Methyltransf_11"/>
</dbReference>
<organism evidence="2 3">
    <name type="scientific">Candidatus Accumulibacter phosphatis</name>
    <dbReference type="NCBI Taxonomy" id="327160"/>
    <lineage>
        <taxon>Bacteria</taxon>
        <taxon>Pseudomonadati</taxon>
        <taxon>Pseudomonadota</taxon>
        <taxon>Betaproteobacteria</taxon>
        <taxon>Candidatus Accumulibacter</taxon>
    </lineage>
</organism>
<evidence type="ECO:0000259" key="1">
    <source>
        <dbReference type="Pfam" id="PF08241"/>
    </source>
</evidence>
<dbReference type="Gene3D" id="3.40.50.150">
    <property type="entry name" value="Vaccinia Virus protein VP39"/>
    <property type="match status" value="1"/>
</dbReference>
<name>A0A5S4F7W8_9PROT</name>
<keyword evidence="2" id="KW-0489">Methyltransferase</keyword>
<dbReference type="InterPro" id="IPR029063">
    <property type="entry name" value="SAM-dependent_MTases_sf"/>
</dbReference>
<comment type="caution">
    <text evidence="2">The sequence shown here is derived from an EMBL/GenBank/DDBJ whole genome shotgun (WGS) entry which is preliminary data.</text>
</comment>
<accession>A0A5S4F7W8</accession>
<sequence length="244" mass="27577">MTALSETLLRKYYANSLHPYRAYEEQVGRLLTPDTVLLDAGCGRTVPVLRKYIGRARRLIGIELVSFSDVPHGIDTYNADLSAIPLPDTSVDLIMSRSVFEHLTDPEAVYREFARILHPGGAVVFLTANMWDYGTLVARLVPNRFHARIVRKVEGRAEEDTFPTAFRTNTRADVERLADSAGLAVESFEYLSQYPNYLMFNGALFFLGTCYEKLISRFDSLRFLRGWIMVTLRKPDLAGSTALL</sequence>
<dbReference type="GO" id="GO:0032259">
    <property type="term" value="P:methylation"/>
    <property type="evidence" value="ECO:0007669"/>
    <property type="project" value="UniProtKB-KW"/>
</dbReference>
<dbReference type="Proteomes" id="UP000306324">
    <property type="component" value="Unassembled WGS sequence"/>
</dbReference>
<dbReference type="GO" id="GO:0008757">
    <property type="term" value="F:S-adenosylmethionine-dependent methyltransferase activity"/>
    <property type="evidence" value="ECO:0007669"/>
    <property type="project" value="InterPro"/>
</dbReference>
<dbReference type="AlphaFoldDB" id="A0A5S4F7W8"/>
<dbReference type="Pfam" id="PF08241">
    <property type="entry name" value="Methyltransf_11"/>
    <property type="match status" value="1"/>
</dbReference>
<feature type="domain" description="Methyltransferase type 11" evidence="1">
    <location>
        <begin position="38"/>
        <end position="125"/>
    </location>
</feature>
<protein>
    <submittedName>
        <fullName evidence="2">SAM-dependent methyltransferase</fullName>
    </submittedName>
</protein>
<dbReference type="CDD" id="cd02440">
    <property type="entry name" value="AdoMet_MTases"/>
    <property type="match status" value="1"/>
</dbReference>
<keyword evidence="3" id="KW-1185">Reference proteome</keyword>